<accession>A0A6J5M001</accession>
<dbReference type="EMBL" id="LR796344">
    <property type="protein sequence ID" value="CAB4138350.1"/>
    <property type="molecule type" value="Genomic_DNA"/>
</dbReference>
<evidence type="ECO:0000313" key="1">
    <source>
        <dbReference type="EMBL" id="CAB4138350.1"/>
    </source>
</evidence>
<proteinExistence type="predicted"/>
<organism evidence="1">
    <name type="scientific">uncultured Caudovirales phage</name>
    <dbReference type="NCBI Taxonomy" id="2100421"/>
    <lineage>
        <taxon>Viruses</taxon>
        <taxon>Duplodnaviria</taxon>
        <taxon>Heunggongvirae</taxon>
        <taxon>Uroviricota</taxon>
        <taxon>Caudoviricetes</taxon>
        <taxon>Peduoviridae</taxon>
        <taxon>Maltschvirus</taxon>
        <taxon>Maltschvirus maltsch</taxon>
    </lineage>
</organism>
<sequence length="207" mass="22907">MTTNTGKLNYRPEDVRTAEVLVASRAGSGVTFGMLPQEAGKEPEFVVMSPRQAELFDLKIGDTCEVGYVENFPDHIDKVRWRAVTIYRRTDGAEKAARGAPATPVRKTVEQQVLEIVQQGEVWNRGEMYTELFNESYTSLTASDTERARYEAIGHSLQRLHDTGSIACAKVYGPGKKNATALYYAKTTHALGRALMGLDAVDDEEEA</sequence>
<protein>
    <submittedName>
        <fullName evidence="1">Uncharacterized protein</fullName>
    </submittedName>
</protein>
<reference evidence="1" key="1">
    <citation type="submission" date="2020-04" db="EMBL/GenBank/DDBJ databases">
        <authorList>
            <person name="Chiriac C."/>
            <person name="Salcher M."/>
            <person name="Ghai R."/>
            <person name="Kavagutti S V."/>
        </authorList>
    </citation>
    <scope>NUCLEOTIDE SEQUENCE</scope>
</reference>
<gene>
    <name evidence="1" type="ORF">UFOVP330_9</name>
</gene>
<name>A0A6J5M001_9CAUD</name>